<dbReference type="SUPFAM" id="SSF46785">
    <property type="entry name" value="Winged helix' DNA-binding domain"/>
    <property type="match status" value="1"/>
</dbReference>
<dbReference type="EMBL" id="CP099968">
    <property type="protein sequence ID" value="UWL61879.1"/>
    <property type="molecule type" value="Genomic_DNA"/>
</dbReference>
<dbReference type="SMART" id="SM00347">
    <property type="entry name" value="HTH_MARR"/>
    <property type="match status" value="1"/>
</dbReference>
<dbReference type="InterPro" id="IPR039422">
    <property type="entry name" value="MarR/SlyA-like"/>
</dbReference>
<evidence type="ECO:0000259" key="1">
    <source>
        <dbReference type="PROSITE" id="PS50995"/>
    </source>
</evidence>
<dbReference type="PANTHER" id="PTHR33164">
    <property type="entry name" value="TRANSCRIPTIONAL REGULATOR, MARR FAMILY"/>
    <property type="match status" value="1"/>
</dbReference>
<dbReference type="PRINTS" id="PR00598">
    <property type="entry name" value="HTHMARR"/>
</dbReference>
<name>A0ABY5UEW0_9HYPH</name>
<dbReference type="RefSeq" id="WP_259698161.1">
    <property type="nucleotide sequence ID" value="NZ_CP099968.1"/>
</dbReference>
<evidence type="ECO:0000313" key="3">
    <source>
        <dbReference type="Proteomes" id="UP001058739"/>
    </source>
</evidence>
<dbReference type="PROSITE" id="PS50995">
    <property type="entry name" value="HTH_MARR_2"/>
    <property type="match status" value="1"/>
</dbReference>
<evidence type="ECO:0000313" key="2">
    <source>
        <dbReference type="EMBL" id="UWL61879.1"/>
    </source>
</evidence>
<dbReference type="InterPro" id="IPR036388">
    <property type="entry name" value="WH-like_DNA-bd_sf"/>
</dbReference>
<accession>A0ABY5UEW0</accession>
<organism evidence="2 3">
    <name type="scientific">Brucella pseudintermedia</name>
    <dbReference type="NCBI Taxonomy" id="370111"/>
    <lineage>
        <taxon>Bacteria</taxon>
        <taxon>Pseudomonadati</taxon>
        <taxon>Pseudomonadota</taxon>
        <taxon>Alphaproteobacteria</taxon>
        <taxon>Hyphomicrobiales</taxon>
        <taxon>Brucellaceae</taxon>
        <taxon>Brucella/Ochrobactrum group</taxon>
        <taxon>Brucella</taxon>
    </lineage>
</organism>
<proteinExistence type="predicted"/>
<dbReference type="InterPro" id="IPR000835">
    <property type="entry name" value="HTH_MarR-typ"/>
</dbReference>
<feature type="domain" description="HTH marR-type" evidence="1">
    <location>
        <begin position="29"/>
        <end position="162"/>
    </location>
</feature>
<dbReference type="Proteomes" id="UP001058739">
    <property type="component" value="Chromosome 02"/>
</dbReference>
<dbReference type="PANTHER" id="PTHR33164:SF43">
    <property type="entry name" value="HTH-TYPE TRANSCRIPTIONAL REPRESSOR YETL"/>
    <property type="match status" value="1"/>
</dbReference>
<sequence length="180" mass="20816">MSKPDDKQEEWPGEGLVVSPETIDLDVLDDTFSYFIRDLNIAVSRDWEARLEGMDELRGTGKVTALLAINKYPGIHPSTIAQINLRDRAEVARTLNALEKDGLIYRRPGRKDSRSWSLFLTDKGKDIIEPLRQRIRESRQFLYDVSDEEYEQVMGLLRRIYWRLVMAPHPVGGKPWATNE</sequence>
<keyword evidence="3" id="KW-1185">Reference proteome</keyword>
<dbReference type="Pfam" id="PF12802">
    <property type="entry name" value="MarR_2"/>
    <property type="match status" value="1"/>
</dbReference>
<dbReference type="InterPro" id="IPR036390">
    <property type="entry name" value="WH_DNA-bd_sf"/>
</dbReference>
<protein>
    <submittedName>
        <fullName evidence="2">MarR family transcriptional regulator</fullName>
    </submittedName>
</protein>
<gene>
    <name evidence="2" type="ORF">NIK97_18570</name>
</gene>
<dbReference type="Gene3D" id="1.10.10.10">
    <property type="entry name" value="Winged helix-like DNA-binding domain superfamily/Winged helix DNA-binding domain"/>
    <property type="match status" value="1"/>
</dbReference>
<reference evidence="2" key="1">
    <citation type="submission" date="2022-06" db="EMBL/GenBank/DDBJ databases">
        <title>Complete Genome Sequence of Deoxynivalenol-bioadsorption Ochrobactrum pseudintermedium ASAG-D25.</title>
        <authorList>
            <person name="Wang N."/>
        </authorList>
    </citation>
    <scope>NUCLEOTIDE SEQUENCE</scope>
    <source>
        <strain evidence="2">ASAG-D25</strain>
    </source>
</reference>